<sequence length="186" mass="21879">MANTWMMHREKFCRCYTNKVAHFENTTTFRVEAAHTVLKDWLSSSTLSMDSIWIRIDALLIGQHVEIKKALQTIGTRFHEHHRPLFLLLSGHVAKRALWLMNAEWTRGVTLCVGLVDGCGCAYRRTHRLLCACRLHELRSKDRRVHLDDIHMFWRTLVFDDSTPRQFNDDSRLEELLEELRDSDST</sequence>
<evidence type="ECO:0000313" key="2">
    <source>
        <dbReference type="Proteomes" id="UP001443914"/>
    </source>
</evidence>
<reference evidence="1" key="1">
    <citation type="submission" date="2024-03" db="EMBL/GenBank/DDBJ databases">
        <title>WGS assembly of Saponaria officinalis var. Norfolk2.</title>
        <authorList>
            <person name="Jenkins J."/>
            <person name="Shu S."/>
            <person name="Grimwood J."/>
            <person name="Barry K."/>
            <person name="Goodstein D."/>
            <person name="Schmutz J."/>
            <person name="Leebens-Mack J."/>
            <person name="Osbourn A."/>
        </authorList>
    </citation>
    <scope>NUCLEOTIDE SEQUENCE [LARGE SCALE GENOMIC DNA]</scope>
    <source>
        <strain evidence="1">JIC</strain>
    </source>
</reference>
<dbReference type="EMBL" id="JBDFQZ010000014">
    <property type="protein sequence ID" value="KAK9666446.1"/>
    <property type="molecule type" value="Genomic_DNA"/>
</dbReference>
<dbReference type="Proteomes" id="UP001443914">
    <property type="component" value="Unassembled WGS sequence"/>
</dbReference>
<gene>
    <name evidence="1" type="ORF">RND81_14G185300</name>
</gene>
<comment type="caution">
    <text evidence="1">The sequence shown here is derived from an EMBL/GenBank/DDBJ whole genome shotgun (WGS) entry which is preliminary data.</text>
</comment>
<protein>
    <submittedName>
        <fullName evidence="1">Uncharacterized protein</fullName>
    </submittedName>
</protein>
<organism evidence="1 2">
    <name type="scientific">Saponaria officinalis</name>
    <name type="common">Common soapwort</name>
    <name type="synonym">Lychnis saponaria</name>
    <dbReference type="NCBI Taxonomy" id="3572"/>
    <lineage>
        <taxon>Eukaryota</taxon>
        <taxon>Viridiplantae</taxon>
        <taxon>Streptophyta</taxon>
        <taxon>Embryophyta</taxon>
        <taxon>Tracheophyta</taxon>
        <taxon>Spermatophyta</taxon>
        <taxon>Magnoliopsida</taxon>
        <taxon>eudicotyledons</taxon>
        <taxon>Gunneridae</taxon>
        <taxon>Pentapetalae</taxon>
        <taxon>Caryophyllales</taxon>
        <taxon>Caryophyllaceae</taxon>
        <taxon>Caryophylleae</taxon>
        <taxon>Saponaria</taxon>
    </lineage>
</organism>
<keyword evidence="2" id="KW-1185">Reference proteome</keyword>
<evidence type="ECO:0000313" key="1">
    <source>
        <dbReference type="EMBL" id="KAK9666446.1"/>
    </source>
</evidence>
<proteinExistence type="predicted"/>
<accession>A0AAW1GRS3</accession>
<dbReference type="AlphaFoldDB" id="A0AAW1GRS3"/>
<name>A0AAW1GRS3_SAPOF</name>